<dbReference type="Proteomes" id="UP000789525">
    <property type="component" value="Unassembled WGS sequence"/>
</dbReference>
<keyword evidence="2" id="KW-1185">Reference proteome</keyword>
<feature type="non-terminal residue" evidence="1">
    <location>
        <position position="326"/>
    </location>
</feature>
<accession>A0ACA9NMB2</accession>
<dbReference type="EMBL" id="CAJVPT010023225">
    <property type="protein sequence ID" value="CAG8664243.1"/>
    <property type="molecule type" value="Genomic_DNA"/>
</dbReference>
<reference evidence="1" key="1">
    <citation type="submission" date="2021-06" db="EMBL/GenBank/DDBJ databases">
        <authorList>
            <person name="Kallberg Y."/>
            <person name="Tangrot J."/>
            <person name="Rosling A."/>
        </authorList>
    </citation>
    <scope>NUCLEOTIDE SEQUENCE</scope>
    <source>
        <strain evidence="1">CL356</strain>
    </source>
</reference>
<organism evidence="1 2">
    <name type="scientific">Acaulospora colombiana</name>
    <dbReference type="NCBI Taxonomy" id="27376"/>
    <lineage>
        <taxon>Eukaryota</taxon>
        <taxon>Fungi</taxon>
        <taxon>Fungi incertae sedis</taxon>
        <taxon>Mucoromycota</taxon>
        <taxon>Glomeromycotina</taxon>
        <taxon>Glomeromycetes</taxon>
        <taxon>Diversisporales</taxon>
        <taxon>Acaulosporaceae</taxon>
        <taxon>Acaulospora</taxon>
    </lineage>
</organism>
<evidence type="ECO:0000313" key="1">
    <source>
        <dbReference type="EMBL" id="CAG8664243.1"/>
    </source>
</evidence>
<protein>
    <submittedName>
        <fullName evidence="1">14785_t:CDS:1</fullName>
    </submittedName>
</protein>
<proteinExistence type="predicted"/>
<sequence>MAHVRSIVDCWTAIVPFHETLRTGLGLVGAGGNHFVVSVDIGDTYNVLEERMSRRGRRASMPLTKQGYDEDDYMNEDYSDGDIELGYEDDDANGDVANEEADFEVVPEKDKVKSYEVESTSLSVTEVQKRMRDSIEHVVSIFGLEPDSARMLLREYGWNTERLIDKYMDSPTKVAVKAGIQREASIGQQSVNSAVEPQANRRSTRRSTLPTPAAAGETNTAATAGLHTLKAKYARKENVQSVAWRVDAFCWFPIASSRSTLLKRCIPGSRSSCYGIMYPTFTTSNSIQTIDLCCVESLGYGSRNARMTARLPIGSRPILRNVRSAK</sequence>
<name>A0ACA9NMB2_9GLOM</name>
<comment type="caution">
    <text evidence="1">The sequence shown here is derived from an EMBL/GenBank/DDBJ whole genome shotgun (WGS) entry which is preliminary data.</text>
</comment>
<evidence type="ECO:0000313" key="2">
    <source>
        <dbReference type="Proteomes" id="UP000789525"/>
    </source>
</evidence>
<gene>
    <name evidence="1" type="ORF">ACOLOM_LOCUS8699</name>
</gene>